<dbReference type="PANTHER" id="PTHR35004:SF7">
    <property type="entry name" value="INTEGRASE PROTEIN"/>
    <property type="match status" value="1"/>
</dbReference>
<proteinExistence type="predicted"/>
<evidence type="ECO:0000313" key="4">
    <source>
        <dbReference type="Proteomes" id="UP000583556"/>
    </source>
</evidence>
<dbReference type="PROSITE" id="PS50994">
    <property type="entry name" value="INTEGRASE"/>
    <property type="match status" value="1"/>
</dbReference>
<dbReference type="SUPFAM" id="SSF53098">
    <property type="entry name" value="Ribonuclease H-like"/>
    <property type="match status" value="1"/>
</dbReference>
<dbReference type="Pfam" id="PF13565">
    <property type="entry name" value="HTH_32"/>
    <property type="match status" value="1"/>
</dbReference>
<dbReference type="Proteomes" id="UP000583556">
    <property type="component" value="Unassembled WGS sequence"/>
</dbReference>
<dbReference type="InterPro" id="IPR009057">
    <property type="entry name" value="Homeodomain-like_sf"/>
</dbReference>
<accession>A0A7Y0BTJ7</accession>
<protein>
    <submittedName>
        <fullName evidence="3">ISNCY family transposase</fullName>
    </submittedName>
</protein>
<dbReference type="GO" id="GO:0003676">
    <property type="term" value="F:nucleic acid binding"/>
    <property type="evidence" value="ECO:0007669"/>
    <property type="project" value="InterPro"/>
</dbReference>
<dbReference type="EMBL" id="JABBGM010000031">
    <property type="protein sequence ID" value="NML96319.1"/>
    <property type="molecule type" value="Genomic_DNA"/>
</dbReference>
<dbReference type="GO" id="GO:0015074">
    <property type="term" value="P:DNA integration"/>
    <property type="evidence" value="ECO:0007669"/>
    <property type="project" value="InterPro"/>
</dbReference>
<dbReference type="PANTHER" id="PTHR35004">
    <property type="entry name" value="TRANSPOSASE RV3428C-RELATED"/>
    <property type="match status" value="1"/>
</dbReference>
<dbReference type="InterPro" id="IPR001584">
    <property type="entry name" value="Integrase_cat-core"/>
</dbReference>
<organism evidence="3 4">
    <name type="scientific">Novosphingobium olei</name>
    <dbReference type="NCBI Taxonomy" id="2728851"/>
    <lineage>
        <taxon>Bacteria</taxon>
        <taxon>Pseudomonadati</taxon>
        <taxon>Pseudomonadota</taxon>
        <taxon>Alphaproteobacteria</taxon>
        <taxon>Sphingomonadales</taxon>
        <taxon>Sphingomonadaceae</taxon>
        <taxon>Novosphingobium</taxon>
    </lineage>
</organism>
<evidence type="ECO:0000259" key="2">
    <source>
        <dbReference type="PROSITE" id="PS50994"/>
    </source>
</evidence>
<dbReference type="NCBIfam" id="NF033594">
    <property type="entry name" value="transpos_ISNCY_2"/>
    <property type="match status" value="1"/>
</dbReference>
<feature type="region of interest" description="Disordered" evidence="1">
    <location>
        <begin position="405"/>
        <end position="464"/>
    </location>
</feature>
<dbReference type="RefSeq" id="WP_169495503.1">
    <property type="nucleotide sequence ID" value="NZ_JABBGM010000031.1"/>
</dbReference>
<dbReference type="SUPFAM" id="SSF46689">
    <property type="entry name" value="Homeodomain-like"/>
    <property type="match status" value="1"/>
</dbReference>
<sequence>MTVLAMSHGELSRYDTLLRVIRRELRVQDAANLLGLTRRQVGRLLIRVRTDGAEGIVSSKRGRPSNRRHSDAFREQVLSLVREHYADFGPTLAAEYLSERHGIVISHETLRKLMIAAGLWKDRDARRPRPYQPRYRRDCRGELIQVDGSKHWWMEDRGPQCTLLVYIDDATSELMQLKMVESESTFAYMDATREYIERHGKPVAFYSDKHGVFRNNTASANGDGMTHYGRAMESLNIEIICANSPQAKARVERANSTLQDRLVKAMRLEGISTIAEANAFLPGYMERHSERFAKPAFDPRDLHRPLAPHDDLRTQLVWREWRTVTQALALHYNKAQFILELNEISRSLVGKRVEVCEYPDGGLEIRHGEHALPYRMHDKIRQVNQAAIVDNKHLDAALATAKLMQEQLPPRKRNTNEPKRRSQPTHLFPPPLGPDGLPIKPKRGRPPLRRIKPTGAAPRVLENC</sequence>
<dbReference type="Gene3D" id="3.30.420.10">
    <property type="entry name" value="Ribonuclease H-like superfamily/Ribonuclease H"/>
    <property type="match status" value="1"/>
</dbReference>
<gene>
    <name evidence="3" type="ORF">HHL27_22000</name>
</gene>
<dbReference type="AlphaFoldDB" id="A0A7Y0BTJ7"/>
<feature type="compositionally biased region" description="Basic residues" evidence="1">
    <location>
        <begin position="440"/>
        <end position="452"/>
    </location>
</feature>
<dbReference type="InterPro" id="IPR047797">
    <property type="entry name" value="ISNCY_transpos"/>
</dbReference>
<comment type="caution">
    <text evidence="3">The sequence shown here is derived from an EMBL/GenBank/DDBJ whole genome shotgun (WGS) entry which is preliminary data.</text>
</comment>
<evidence type="ECO:0000256" key="1">
    <source>
        <dbReference type="SAM" id="MobiDB-lite"/>
    </source>
</evidence>
<name>A0A7Y0BTJ7_9SPHN</name>
<feature type="domain" description="Integrase catalytic" evidence="2">
    <location>
        <begin position="129"/>
        <end position="313"/>
    </location>
</feature>
<evidence type="ECO:0000313" key="3">
    <source>
        <dbReference type="EMBL" id="NML96319.1"/>
    </source>
</evidence>
<reference evidence="3 4" key="1">
    <citation type="submission" date="2020-04" db="EMBL/GenBank/DDBJ databases">
        <title>Novosphingobium sp. TW-4 isolated from soil.</title>
        <authorList>
            <person name="Dahal R.H."/>
            <person name="Chaudhary D.K."/>
        </authorList>
    </citation>
    <scope>NUCLEOTIDE SEQUENCE [LARGE SCALE GENOMIC DNA]</scope>
    <source>
        <strain evidence="3 4">TW-4</strain>
    </source>
</reference>
<dbReference type="InterPro" id="IPR036397">
    <property type="entry name" value="RNaseH_sf"/>
</dbReference>
<dbReference type="InterPro" id="IPR012337">
    <property type="entry name" value="RNaseH-like_sf"/>
</dbReference>
<keyword evidence="4" id="KW-1185">Reference proteome</keyword>